<dbReference type="EMBL" id="JSVA01000022">
    <property type="protein sequence ID" value="KOF01573.1"/>
    <property type="molecule type" value="Genomic_DNA"/>
</dbReference>
<dbReference type="InterPro" id="IPR013221">
    <property type="entry name" value="Mur_ligase_cen"/>
</dbReference>
<keyword evidence="3 10" id="KW-0132">Cell division</keyword>
<comment type="subcellular location">
    <subcellularLocation>
        <location evidence="10 11">Cytoplasm</location>
    </subcellularLocation>
</comment>
<dbReference type="RefSeq" id="WP_053224965.1">
    <property type="nucleotide sequence ID" value="NZ_JSVA01000022.1"/>
</dbReference>
<dbReference type="SUPFAM" id="SSF53623">
    <property type="entry name" value="MurD-like peptide ligases, catalytic domain"/>
    <property type="match status" value="1"/>
</dbReference>
<reference evidence="16" key="1">
    <citation type="submission" date="2014-11" db="EMBL/GenBank/DDBJ databases">
        <title>Genome sequencing of Roseivirga sp. D-25.</title>
        <authorList>
            <person name="Selvaratnam C."/>
            <person name="Thevarajoo S."/>
            <person name="Goh K.M."/>
            <person name="Eee R."/>
            <person name="Chan K.-G."/>
            <person name="Chong C.S."/>
        </authorList>
    </citation>
    <scope>NUCLEOTIDE SEQUENCE [LARGE SCALE GENOMIC DNA]</scope>
    <source>
        <strain evidence="16">D-25</strain>
    </source>
</reference>
<dbReference type="PANTHER" id="PTHR43024">
    <property type="entry name" value="UDP-N-ACETYLMURAMOYL-TRIPEPTIDE--D-ALANYL-D-ALANINE LIGASE"/>
    <property type="match status" value="1"/>
</dbReference>
<keyword evidence="7 10" id="KW-0573">Peptidoglycan synthesis</keyword>
<accession>A0A0L8AGS4</accession>
<dbReference type="Proteomes" id="UP000036908">
    <property type="component" value="Unassembled WGS sequence"/>
</dbReference>
<dbReference type="InterPro" id="IPR036615">
    <property type="entry name" value="Mur_ligase_C_dom_sf"/>
</dbReference>
<keyword evidence="9 10" id="KW-0961">Cell wall biogenesis/degradation</keyword>
<comment type="catalytic activity">
    <reaction evidence="10 11">
        <text>D-alanyl-D-alanine + UDP-N-acetyl-alpha-D-muramoyl-L-alanyl-gamma-D-glutamyl-meso-2,6-diaminopimelate + ATP = UDP-N-acetyl-alpha-D-muramoyl-L-alanyl-gamma-D-glutamyl-meso-2,6-diaminopimeloyl-D-alanyl-D-alanine + ADP + phosphate + H(+)</text>
        <dbReference type="Rhea" id="RHEA:28374"/>
        <dbReference type="ChEBI" id="CHEBI:15378"/>
        <dbReference type="ChEBI" id="CHEBI:30616"/>
        <dbReference type="ChEBI" id="CHEBI:43474"/>
        <dbReference type="ChEBI" id="CHEBI:57822"/>
        <dbReference type="ChEBI" id="CHEBI:61386"/>
        <dbReference type="ChEBI" id="CHEBI:83905"/>
        <dbReference type="ChEBI" id="CHEBI:456216"/>
        <dbReference type="EC" id="6.3.2.10"/>
    </reaction>
</comment>
<dbReference type="OrthoDB" id="9801978at2"/>
<dbReference type="Gene3D" id="3.90.190.20">
    <property type="entry name" value="Mur ligase, C-terminal domain"/>
    <property type="match status" value="1"/>
</dbReference>
<dbReference type="GO" id="GO:0047480">
    <property type="term" value="F:UDP-N-acetylmuramoyl-tripeptide-D-alanyl-D-alanine ligase activity"/>
    <property type="evidence" value="ECO:0007669"/>
    <property type="project" value="UniProtKB-UniRule"/>
</dbReference>
<dbReference type="HAMAP" id="MF_02019">
    <property type="entry name" value="MurF"/>
    <property type="match status" value="1"/>
</dbReference>
<dbReference type="InterPro" id="IPR005863">
    <property type="entry name" value="UDP-N-AcMur_synth"/>
</dbReference>
<feature type="binding site" evidence="10">
    <location>
        <begin position="97"/>
        <end position="103"/>
    </location>
    <ligand>
        <name>ATP</name>
        <dbReference type="ChEBI" id="CHEBI:30616"/>
    </ligand>
</feature>
<dbReference type="InterPro" id="IPR000713">
    <property type="entry name" value="Mur_ligase_N"/>
</dbReference>
<dbReference type="GO" id="GO:0051301">
    <property type="term" value="P:cell division"/>
    <property type="evidence" value="ECO:0007669"/>
    <property type="project" value="UniProtKB-KW"/>
</dbReference>
<dbReference type="GO" id="GO:0009252">
    <property type="term" value="P:peptidoglycan biosynthetic process"/>
    <property type="evidence" value="ECO:0007669"/>
    <property type="project" value="UniProtKB-UniRule"/>
</dbReference>
<dbReference type="GO" id="GO:0005737">
    <property type="term" value="C:cytoplasm"/>
    <property type="evidence" value="ECO:0007669"/>
    <property type="project" value="UniProtKB-SubCell"/>
</dbReference>
<protein>
    <recommendedName>
        <fullName evidence="10 11">UDP-N-acetylmuramoyl-tripeptide--D-alanyl-D-alanine ligase</fullName>
        <ecNumber evidence="10 11">6.3.2.10</ecNumber>
    </recommendedName>
    <alternativeName>
        <fullName evidence="10">D-alanyl-D-alanine-adding enzyme</fullName>
    </alternativeName>
</protein>
<dbReference type="Pfam" id="PF08245">
    <property type="entry name" value="Mur_ligase_M"/>
    <property type="match status" value="1"/>
</dbReference>
<dbReference type="InterPro" id="IPR035911">
    <property type="entry name" value="MurE/MurF_N"/>
</dbReference>
<evidence type="ECO:0000256" key="10">
    <source>
        <dbReference type="HAMAP-Rule" id="MF_02019"/>
    </source>
</evidence>
<keyword evidence="1 10" id="KW-0963">Cytoplasm</keyword>
<evidence type="ECO:0000259" key="14">
    <source>
        <dbReference type="Pfam" id="PF08245"/>
    </source>
</evidence>
<evidence type="ECO:0000256" key="5">
    <source>
        <dbReference type="ARBA" id="ARBA00022840"/>
    </source>
</evidence>
<dbReference type="InterPro" id="IPR051046">
    <property type="entry name" value="MurCDEF_CellWall_CoF430Synth"/>
</dbReference>
<gene>
    <name evidence="10" type="primary">murF</name>
    <name evidence="15" type="ORF">OB69_17065</name>
</gene>
<keyword evidence="4 10" id="KW-0547">Nucleotide-binding</keyword>
<comment type="caution">
    <text evidence="15">The sequence shown here is derived from an EMBL/GenBank/DDBJ whole genome shotgun (WGS) entry which is preliminary data.</text>
</comment>
<dbReference type="GO" id="GO:0008766">
    <property type="term" value="F:UDP-N-acetylmuramoylalanyl-D-glutamyl-2,6-diaminopimelate-D-alanyl-D-alanine ligase activity"/>
    <property type="evidence" value="ECO:0007669"/>
    <property type="project" value="RHEA"/>
</dbReference>
<keyword evidence="5 10" id="KW-0067">ATP-binding</keyword>
<dbReference type="GO" id="GO:0005524">
    <property type="term" value="F:ATP binding"/>
    <property type="evidence" value="ECO:0007669"/>
    <property type="project" value="UniProtKB-UniRule"/>
</dbReference>
<evidence type="ECO:0000256" key="8">
    <source>
        <dbReference type="ARBA" id="ARBA00023306"/>
    </source>
</evidence>
<dbReference type="SUPFAM" id="SSF63418">
    <property type="entry name" value="MurE/MurF N-terminal domain"/>
    <property type="match status" value="1"/>
</dbReference>
<comment type="similarity">
    <text evidence="10">Belongs to the MurCDEF family. MurF subfamily.</text>
</comment>
<dbReference type="InterPro" id="IPR036565">
    <property type="entry name" value="Mur-like_cat_sf"/>
</dbReference>
<dbReference type="InterPro" id="IPR004101">
    <property type="entry name" value="Mur_ligase_C"/>
</dbReference>
<evidence type="ECO:0000256" key="11">
    <source>
        <dbReference type="RuleBase" id="RU004136"/>
    </source>
</evidence>
<evidence type="ECO:0000256" key="6">
    <source>
        <dbReference type="ARBA" id="ARBA00022960"/>
    </source>
</evidence>
<dbReference type="PATRIC" id="fig|1566026.4.peg.1852"/>
<dbReference type="Gene3D" id="3.40.1390.10">
    <property type="entry name" value="MurE/MurF, N-terminal domain"/>
    <property type="match status" value="1"/>
</dbReference>
<evidence type="ECO:0000313" key="16">
    <source>
        <dbReference type="Proteomes" id="UP000036908"/>
    </source>
</evidence>
<dbReference type="Pfam" id="PF01225">
    <property type="entry name" value="Mur_ligase"/>
    <property type="match status" value="1"/>
</dbReference>
<feature type="domain" description="Mur ligase N-terminal catalytic" evidence="12">
    <location>
        <begin position="14"/>
        <end position="83"/>
    </location>
</feature>
<comment type="function">
    <text evidence="10 11">Involved in cell wall formation. Catalyzes the final step in the synthesis of UDP-N-acetylmuramoyl-pentapeptide, the precursor of murein.</text>
</comment>
<dbReference type="GO" id="GO:0071555">
    <property type="term" value="P:cell wall organization"/>
    <property type="evidence" value="ECO:0007669"/>
    <property type="project" value="UniProtKB-KW"/>
</dbReference>
<keyword evidence="2 10" id="KW-0436">Ligase</keyword>
<evidence type="ECO:0000313" key="15">
    <source>
        <dbReference type="EMBL" id="KOF01573.1"/>
    </source>
</evidence>
<keyword evidence="16" id="KW-1185">Reference proteome</keyword>
<dbReference type="UniPathway" id="UPA00219"/>
<evidence type="ECO:0000256" key="1">
    <source>
        <dbReference type="ARBA" id="ARBA00022490"/>
    </source>
</evidence>
<evidence type="ECO:0000259" key="13">
    <source>
        <dbReference type="Pfam" id="PF02875"/>
    </source>
</evidence>
<evidence type="ECO:0000256" key="7">
    <source>
        <dbReference type="ARBA" id="ARBA00022984"/>
    </source>
</evidence>
<dbReference type="Gene3D" id="3.40.1190.10">
    <property type="entry name" value="Mur-like, catalytic domain"/>
    <property type="match status" value="1"/>
</dbReference>
<dbReference type="NCBIfam" id="TIGR01143">
    <property type="entry name" value="murF"/>
    <property type="match status" value="1"/>
</dbReference>
<keyword evidence="8 10" id="KW-0131">Cell cycle</keyword>
<dbReference type="SUPFAM" id="SSF53244">
    <property type="entry name" value="MurD-like peptide ligases, peptide-binding domain"/>
    <property type="match status" value="1"/>
</dbReference>
<proteinExistence type="inferred from homology"/>
<dbReference type="EC" id="6.3.2.10" evidence="10 11"/>
<dbReference type="Pfam" id="PF02875">
    <property type="entry name" value="Mur_ligase_C"/>
    <property type="match status" value="1"/>
</dbReference>
<evidence type="ECO:0000256" key="2">
    <source>
        <dbReference type="ARBA" id="ARBA00022598"/>
    </source>
</evidence>
<evidence type="ECO:0000256" key="9">
    <source>
        <dbReference type="ARBA" id="ARBA00023316"/>
    </source>
</evidence>
<evidence type="ECO:0000256" key="4">
    <source>
        <dbReference type="ARBA" id="ARBA00022741"/>
    </source>
</evidence>
<keyword evidence="6 10" id="KW-0133">Cell shape</keyword>
<sequence>MNIASLYEKFKASTGICTDTRKIGKGNLFFALKGPNFNANKLAAQALELGASAAVIDDAEYNTDSRCVLVDDALEALQVLANYHRKELNIPIIAITGSNGKTTTKELTRNVLATKYKVYATIGNLNNHIGVPLTLLSIGPDTEVVIVEMGANHVGEIAALCKIAEPTHGLITNIGKAHLEGFGGFEGVIRGKTEMYHWLIESGGTIFVNSQNEILSNIAQRRIESPIYYPAKGDYLELSLIEAKPNIVFEDADGERTTTTLSGAYNFENIATALCVGKHFEVDMAKAKNAVANYRPDNNRSQILEKGSNTIIMDAYNANPTSMKAALENLSLLGTDNKMAILGDMLELGETSQVEHAAIGTLTSELGIAEVIFCGPQMKAAKDANPKALYFETKAALNNHLMANTIENRTILLKGSRGMGLESLLDFIE</sequence>
<dbReference type="PANTHER" id="PTHR43024:SF1">
    <property type="entry name" value="UDP-N-ACETYLMURAMOYL-TRIPEPTIDE--D-ALANYL-D-ALANINE LIGASE"/>
    <property type="match status" value="1"/>
</dbReference>
<organism evidence="15 16">
    <name type="scientific">Roseivirga seohaensis subsp. aquiponti</name>
    <dbReference type="NCBI Taxonomy" id="1566026"/>
    <lineage>
        <taxon>Bacteria</taxon>
        <taxon>Pseudomonadati</taxon>
        <taxon>Bacteroidota</taxon>
        <taxon>Cytophagia</taxon>
        <taxon>Cytophagales</taxon>
        <taxon>Roseivirgaceae</taxon>
        <taxon>Roseivirga</taxon>
    </lineage>
</organism>
<dbReference type="AlphaFoldDB" id="A0A0L8AGS4"/>
<feature type="domain" description="Mur ligase central" evidence="14">
    <location>
        <begin position="95"/>
        <end position="276"/>
    </location>
</feature>
<dbReference type="GO" id="GO:0008360">
    <property type="term" value="P:regulation of cell shape"/>
    <property type="evidence" value="ECO:0007669"/>
    <property type="project" value="UniProtKB-KW"/>
</dbReference>
<evidence type="ECO:0000256" key="3">
    <source>
        <dbReference type="ARBA" id="ARBA00022618"/>
    </source>
</evidence>
<evidence type="ECO:0000259" key="12">
    <source>
        <dbReference type="Pfam" id="PF01225"/>
    </source>
</evidence>
<feature type="domain" description="Mur ligase C-terminal" evidence="13">
    <location>
        <begin position="300"/>
        <end position="417"/>
    </location>
</feature>
<comment type="pathway">
    <text evidence="10 11">Cell wall biogenesis; peptidoglycan biosynthesis.</text>
</comment>
<name>A0A0L8AGS4_9BACT</name>